<evidence type="ECO:0000313" key="4">
    <source>
        <dbReference type="EMBL" id="ASE40318.1"/>
    </source>
</evidence>
<sequence>MTAQTNIEEKALHWFVALRDDEVPESAWLEFQDWLEASPTHAAAYDAVERLWVDLDDHASSAPTETPVIDLAAARARLAKTRSPWLGAAIGIAASVTLAVGLFLWLTPGSQIYATTDAPLTVALEDGSHVYLNRHSTLDVRFDGDNRSVSLAEGEAAFDIAHDPAHPFIVAAGDHQVEVLGTAFNVLNHGDRFAVAVERGVVAVTPANAPKVRLVAGQALAQRGEQTPALSQMSANQTSPWRQGVLVYRDRPMTDVADDLSRYLDKPVVLSTSARALRFTGALRIGDEAVMLKQLQDFAPVRVDASTREVRVNAREAG</sequence>
<reference evidence="5" key="3">
    <citation type="submission" date="2022-06" db="EMBL/GenBank/DDBJ databases">
        <authorList>
            <person name="Hesketh-Best P.J."/>
            <person name="Koch M.J."/>
        </authorList>
    </citation>
    <scope>NUCLEOTIDE SEQUENCE</scope>
    <source>
        <strain evidence="5">PC206-O</strain>
    </source>
</reference>
<keyword evidence="7" id="KW-1185">Reference proteome</keyword>
<dbReference type="Pfam" id="PF16220">
    <property type="entry name" value="DUF4880"/>
    <property type="match status" value="1"/>
</dbReference>
<dbReference type="Gene3D" id="3.55.50.30">
    <property type="match status" value="1"/>
</dbReference>
<feature type="domain" description="FecR N-terminal" evidence="3">
    <location>
        <begin position="10"/>
        <end position="51"/>
    </location>
</feature>
<dbReference type="Proteomes" id="UP001272940">
    <property type="component" value="Unassembled WGS sequence"/>
</dbReference>
<dbReference type="InterPro" id="IPR006860">
    <property type="entry name" value="FecR"/>
</dbReference>
<keyword evidence="1" id="KW-1133">Transmembrane helix</keyword>
<dbReference type="RefSeq" id="WP_066624477.1">
    <property type="nucleotide sequence ID" value="NZ_CP022048.2"/>
</dbReference>
<organism evidence="4 6">
    <name type="scientific">Brevundimonas vesicularis</name>
    <name type="common">Pseudomonas vesicularis</name>
    <dbReference type="NCBI Taxonomy" id="41276"/>
    <lineage>
        <taxon>Bacteria</taxon>
        <taxon>Pseudomonadati</taxon>
        <taxon>Pseudomonadota</taxon>
        <taxon>Alphaproteobacteria</taxon>
        <taxon>Caulobacterales</taxon>
        <taxon>Caulobacteraceae</taxon>
        <taxon>Brevundimonas</taxon>
    </lineage>
</organism>
<reference evidence="6" key="1">
    <citation type="submission" date="2017-06" db="EMBL/GenBank/DDBJ databases">
        <title>FDA dAtabase for Regulatory Grade micrObial Sequences (FDA-ARGOS): Supporting development and validation of Infectious Disease Dx tests.</title>
        <authorList>
            <person name="Minogue T."/>
            <person name="Wolcott M."/>
            <person name="Wasieloski L."/>
            <person name="Aguilar W."/>
            <person name="Moore D."/>
            <person name="Tallon L."/>
            <person name="Sadzewicz L."/>
            <person name="Sengamalay N."/>
            <person name="Ott S."/>
            <person name="Godinez A."/>
            <person name="Nagaraj S."/>
            <person name="Nadendla S."/>
            <person name="Geyer C."/>
            <person name="Sichtig H."/>
        </authorList>
    </citation>
    <scope>NUCLEOTIDE SEQUENCE [LARGE SCALE GENOMIC DNA]</scope>
    <source>
        <strain evidence="6">FDAARGOS_289</strain>
    </source>
</reference>
<dbReference type="Gene3D" id="2.60.120.1440">
    <property type="match status" value="1"/>
</dbReference>
<evidence type="ECO:0000313" key="7">
    <source>
        <dbReference type="Proteomes" id="UP001272940"/>
    </source>
</evidence>
<dbReference type="KEGG" id="bvc:CEP68_12875"/>
<dbReference type="GO" id="GO:0016989">
    <property type="term" value="F:sigma factor antagonist activity"/>
    <property type="evidence" value="ECO:0007669"/>
    <property type="project" value="TreeGrafter"/>
</dbReference>
<dbReference type="PANTHER" id="PTHR30273:SF2">
    <property type="entry name" value="PROTEIN FECR"/>
    <property type="match status" value="1"/>
</dbReference>
<dbReference type="EMBL" id="JAMYEC010000002">
    <property type="protein sequence ID" value="MDX2334351.1"/>
    <property type="molecule type" value="Genomic_DNA"/>
</dbReference>
<evidence type="ECO:0000259" key="2">
    <source>
        <dbReference type="Pfam" id="PF04773"/>
    </source>
</evidence>
<evidence type="ECO:0000313" key="6">
    <source>
        <dbReference type="Proteomes" id="UP000197050"/>
    </source>
</evidence>
<accession>A0A1Z3UAN1</accession>
<proteinExistence type="predicted"/>
<evidence type="ECO:0000256" key="1">
    <source>
        <dbReference type="SAM" id="Phobius"/>
    </source>
</evidence>
<feature type="transmembrane region" description="Helical" evidence="1">
    <location>
        <begin position="85"/>
        <end position="106"/>
    </location>
</feature>
<name>A0A1Z3UAN1_BREVE</name>
<dbReference type="AlphaFoldDB" id="A0A1Z3UAN1"/>
<keyword evidence="1" id="KW-0812">Transmembrane</keyword>
<dbReference type="EMBL" id="CP022048">
    <property type="protein sequence ID" value="ASE40318.1"/>
    <property type="molecule type" value="Genomic_DNA"/>
</dbReference>
<protein>
    <submittedName>
        <fullName evidence="4">DUF4880 domain-containing protein</fullName>
    </submittedName>
    <submittedName>
        <fullName evidence="5">FecR domain-containing protein</fullName>
    </submittedName>
</protein>
<evidence type="ECO:0000259" key="3">
    <source>
        <dbReference type="Pfam" id="PF16220"/>
    </source>
</evidence>
<dbReference type="PIRSF" id="PIRSF018266">
    <property type="entry name" value="FecR"/>
    <property type="match status" value="1"/>
</dbReference>
<dbReference type="Proteomes" id="UP000197050">
    <property type="component" value="Chromosome"/>
</dbReference>
<dbReference type="GeneID" id="34013989"/>
<reference evidence="5 7" key="4">
    <citation type="journal article" date="2023" name="FEMS Microbes">
        <title>Whole genomes of deep-sea sponge-associated bacteria exhibit high novel natural product potential.</title>
        <authorList>
            <person name="Hesketh-Best P.J."/>
            <person name="January G.G."/>
            <person name="Koch M.J."/>
            <person name="Warburton P.J."/>
            <person name="Howell K.L."/>
            <person name="Upton M."/>
        </authorList>
    </citation>
    <scope>NUCLEOTIDE SEQUENCE [LARGE SCALE GENOMIC DNA]</scope>
    <source>
        <strain evidence="5 7">PC206-O</strain>
    </source>
</reference>
<dbReference type="PANTHER" id="PTHR30273">
    <property type="entry name" value="PERIPLASMIC SIGNAL SENSOR AND SIGMA FACTOR ACTIVATOR FECR-RELATED"/>
    <property type="match status" value="1"/>
</dbReference>
<dbReference type="InterPro" id="IPR012373">
    <property type="entry name" value="Ferrdict_sens_TM"/>
</dbReference>
<dbReference type="Pfam" id="PF04773">
    <property type="entry name" value="FecR"/>
    <property type="match status" value="1"/>
</dbReference>
<dbReference type="InterPro" id="IPR032623">
    <property type="entry name" value="FecR_N"/>
</dbReference>
<keyword evidence="1" id="KW-0472">Membrane</keyword>
<reference evidence="4" key="2">
    <citation type="submission" date="2017-12" db="EMBL/GenBank/DDBJ databases">
        <title>FDA dAtabase for Regulatory Grade micrObial Sequences (FDA-ARGOS): Supporting development and validation of Infectious Disease Dx tests.</title>
        <authorList>
            <person name="Campos J."/>
            <person name="Goldberg B."/>
            <person name="Tallon L."/>
            <person name="Sadzewicz L."/>
            <person name="Sengamalay N."/>
            <person name="Ott S."/>
            <person name="Godinez A."/>
            <person name="Nagaraj S."/>
            <person name="Vavikolanu K."/>
            <person name="Vyas G."/>
            <person name="Nadendla S."/>
            <person name="Aluvathingal J."/>
            <person name="Geyer C."/>
            <person name="Nandy P."/>
            <person name="Hobson J."/>
            <person name="Sichtig H."/>
        </authorList>
    </citation>
    <scope>NUCLEOTIDE SEQUENCE</scope>
    <source>
        <strain evidence="4">FDAARGOS_289</strain>
    </source>
</reference>
<gene>
    <name evidence="4" type="ORF">CEP68_12875</name>
    <name evidence="5" type="ORF">NJD11_05270</name>
</gene>
<feature type="domain" description="FecR protein" evidence="2">
    <location>
        <begin position="114"/>
        <end position="202"/>
    </location>
</feature>
<evidence type="ECO:0000313" key="5">
    <source>
        <dbReference type="EMBL" id="MDX2334351.1"/>
    </source>
</evidence>